<evidence type="ECO:0000256" key="3">
    <source>
        <dbReference type="ARBA" id="ARBA00023098"/>
    </source>
</evidence>
<keyword evidence="8" id="KW-1185">Reference proteome</keyword>
<keyword evidence="2 4" id="KW-0442">Lipid degradation</keyword>
<dbReference type="PANTHER" id="PTHR24185">
    <property type="entry name" value="CALCIUM-INDEPENDENT PHOSPHOLIPASE A2-GAMMA"/>
    <property type="match status" value="1"/>
</dbReference>
<dbReference type="Proteomes" id="UP000324585">
    <property type="component" value="Unassembled WGS sequence"/>
</dbReference>
<comment type="caution">
    <text evidence="7">The sequence shown here is derived from an EMBL/GenBank/DDBJ whole genome shotgun (WGS) entry which is preliminary data.</text>
</comment>
<keyword evidence="3 4" id="KW-0443">Lipid metabolism</keyword>
<evidence type="ECO:0000259" key="6">
    <source>
        <dbReference type="PROSITE" id="PS51635"/>
    </source>
</evidence>
<evidence type="ECO:0000313" key="7">
    <source>
        <dbReference type="EMBL" id="KAA8498792.1"/>
    </source>
</evidence>
<comment type="caution">
    <text evidence="4">Lacks conserved residue(s) required for the propagation of feature annotation.</text>
</comment>
<evidence type="ECO:0000313" key="8">
    <source>
        <dbReference type="Proteomes" id="UP000324585"/>
    </source>
</evidence>
<sequence length="744" mass="80985">MSSRRVRKETARLLQSIQEDEKQWRGSGSVIGTENVRLGSHLLQLCALGVWCADAEDRGELATLFCREQGMRALLFSTNRICGRLQNQARANDTANMNFGQLYALLHTIDKLLRCVQRDTTLFLAVQPPPYGIIEVLRAAFVPLMKRAVEATALKVASLQAQRPRTFDRQARANEPSEQEQEASEVIARCLACGLEIVGSLAAGGEACTTVALDAGLTMELMQLASRVRSCVLAQSKRHDVFSPEVAHRIAAAHARLRAAVGADRGTLKDRSSQQTPSAGSAAAQMLLRTASSLAASTHLPIPRRRGVRVLSIDGGGSRAVVALQILQRIETDTGRRIRDLFDVIGGTSSGGLLALALGVRNMTVQECIDLCTDMSSRIFVKGAFSTGYVILNRGQYDTKALEAVFKSELGSSWLIDSRAQEAHEFCVPDCSVCQSTHEGTAGSGHTYHRVPKVFAVSTRMGASASAPADVYLHSNYRPPVMSPVSGEMSPAAETKSSRYAHGVHHRLWEAARATTAAPAYFDPLQSGDELFCDGALLVNNPTAIAVHEARMLFPDRPLEIVVSVGSGRQEIVRDEEEFRVLRSRRGQTVIASRNGELPVHREGDVKVELPPAETDKTTASPFGSGASSGLTAGASQPATNLRVRVLALARALIDSATDTEAVHHAMEDLAPSNVYFRLNPVLSREQLILDESRPVELENLAQRTQEYLEQNADKMASLTDILKTATNTNTEQRALFRRRQHKL</sequence>
<organism evidence="7 8">
    <name type="scientific">Porphyridium purpureum</name>
    <name type="common">Red alga</name>
    <name type="synonym">Porphyridium cruentum</name>
    <dbReference type="NCBI Taxonomy" id="35688"/>
    <lineage>
        <taxon>Eukaryota</taxon>
        <taxon>Rhodophyta</taxon>
        <taxon>Bangiophyceae</taxon>
        <taxon>Porphyridiales</taxon>
        <taxon>Porphyridiaceae</taxon>
        <taxon>Porphyridium</taxon>
    </lineage>
</organism>
<dbReference type="InterPro" id="IPR016035">
    <property type="entry name" value="Acyl_Trfase/lysoPLipase"/>
</dbReference>
<dbReference type="GO" id="GO:0006631">
    <property type="term" value="P:fatty acid metabolic process"/>
    <property type="evidence" value="ECO:0007669"/>
    <property type="project" value="TreeGrafter"/>
</dbReference>
<feature type="short sequence motif" description="DGA/G" evidence="4">
    <location>
        <begin position="534"/>
        <end position="536"/>
    </location>
</feature>
<evidence type="ECO:0000256" key="5">
    <source>
        <dbReference type="SAM" id="MobiDB-lite"/>
    </source>
</evidence>
<gene>
    <name evidence="7" type="ORF">FVE85_6377</name>
</gene>
<dbReference type="Gene3D" id="3.40.1090.10">
    <property type="entry name" value="Cytosolic phospholipase A2 catalytic domain"/>
    <property type="match status" value="1"/>
</dbReference>
<evidence type="ECO:0000256" key="2">
    <source>
        <dbReference type="ARBA" id="ARBA00022963"/>
    </source>
</evidence>
<dbReference type="SUPFAM" id="SSF52151">
    <property type="entry name" value="FabD/lysophospholipase-like"/>
    <property type="match status" value="1"/>
</dbReference>
<feature type="domain" description="PNPLA" evidence="6">
    <location>
        <begin position="311"/>
        <end position="547"/>
    </location>
</feature>
<feature type="active site" description="Nucleophile" evidence="4">
    <location>
        <position position="349"/>
    </location>
</feature>
<name>A0A5J4Z6W4_PORPP</name>
<feature type="short sequence motif" description="GXSXG" evidence="4">
    <location>
        <begin position="347"/>
        <end position="351"/>
    </location>
</feature>
<dbReference type="OrthoDB" id="630895at2759"/>
<dbReference type="PROSITE" id="PS51635">
    <property type="entry name" value="PNPLA"/>
    <property type="match status" value="1"/>
</dbReference>
<accession>A0A5J4Z6W4</accession>
<evidence type="ECO:0000256" key="4">
    <source>
        <dbReference type="PROSITE-ProRule" id="PRU01161"/>
    </source>
</evidence>
<feature type="active site" description="Proton acceptor" evidence="4">
    <location>
        <position position="534"/>
    </location>
</feature>
<dbReference type="GO" id="GO:0004620">
    <property type="term" value="F:phospholipase activity"/>
    <property type="evidence" value="ECO:0007669"/>
    <property type="project" value="TreeGrafter"/>
</dbReference>
<dbReference type="EMBL" id="VRMN01000001">
    <property type="protein sequence ID" value="KAA8498792.1"/>
    <property type="molecule type" value="Genomic_DNA"/>
</dbReference>
<dbReference type="AlphaFoldDB" id="A0A5J4Z6W4"/>
<keyword evidence="1 4" id="KW-0378">Hydrolase</keyword>
<dbReference type="InterPro" id="IPR002641">
    <property type="entry name" value="PNPLA_dom"/>
</dbReference>
<reference evidence="8" key="1">
    <citation type="journal article" date="2019" name="Nat. Commun.">
        <title>Expansion of phycobilisome linker gene families in mesophilic red algae.</title>
        <authorList>
            <person name="Lee J."/>
            <person name="Kim D."/>
            <person name="Bhattacharya D."/>
            <person name="Yoon H.S."/>
        </authorList>
    </citation>
    <scope>NUCLEOTIDE SEQUENCE [LARGE SCALE GENOMIC DNA]</scope>
    <source>
        <strain evidence="8">CCMP 1328</strain>
    </source>
</reference>
<dbReference type="GO" id="GO:0016020">
    <property type="term" value="C:membrane"/>
    <property type="evidence" value="ECO:0007669"/>
    <property type="project" value="TreeGrafter"/>
</dbReference>
<dbReference type="Pfam" id="PF01734">
    <property type="entry name" value="Patatin"/>
    <property type="match status" value="1"/>
</dbReference>
<dbReference type="PANTHER" id="PTHR24185:SF1">
    <property type="entry name" value="CALCIUM-INDEPENDENT PHOSPHOLIPASE A2-GAMMA"/>
    <property type="match status" value="1"/>
</dbReference>
<feature type="region of interest" description="Disordered" evidence="5">
    <location>
        <begin position="610"/>
        <end position="635"/>
    </location>
</feature>
<dbReference type="GO" id="GO:0016042">
    <property type="term" value="P:lipid catabolic process"/>
    <property type="evidence" value="ECO:0007669"/>
    <property type="project" value="UniProtKB-UniRule"/>
</dbReference>
<evidence type="ECO:0000256" key="1">
    <source>
        <dbReference type="ARBA" id="ARBA00022801"/>
    </source>
</evidence>
<protein>
    <submittedName>
        <fullName evidence="7">Calcium-independent phospholipase A2-gamma</fullName>
    </submittedName>
</protein>
<feature type="compositionally biased region" description="Low complexity" evidence="5">
    <location>
        <begin position="624"/>
        <end position="635"/>
    </location>
</feature>
<proteinExistence type="predicted"/>